<evidence type="ECO:0000313" key="2">
    <source>
        <dbReference type="EMBL" id="KAF2108969.1"/>
    </source>
</evidence>
<feature type="signal peptide" evidence="1">
    <location>
        <begin position="1"/>
        <end position="24"/>
    </location>
</feature>
<protein>
    <recommendedName>
        <fullName evidence="4">Secreted protein</fullName>
    </recommendedName>
</protein>
<evidence type="ECO:0000313" key="3">
    <source>
        <dbReference type="Proteomes" id="UP000799770"/>
    </source>
</evidence>
<evidence type="ECO:0000256" key="1">
    <source>
        <dbReference type="SAM" id="SignalP"/>
    </source>
</evidence>
<gene>
    <name evidence="2" type="ORF">BDV96DRAFT_586308</name>
</gene>
<dbReference type="EMBL" id="ML977344">
    <property type="protein sequence ID" value="KAF2108969.1"/>
    <property type="molecule type" value="Genomic_DNA"/>
</dbReference>
<organism evidence="2 3">
    <name type="scientific">Lophiotrema nucula</name>
    <dbReference type="NCBI Taxonomy" id="690887"/>
    <lineage>
        <taxon>Eukaryota</taxon>
        <taxon>Fungi</taxon>
        <taxon>Dikarya</taxon>
        <taxon>Ascomycota</taxon>
        <taxon>Pezizomycotina</taxon>
        <taxon>Dothideomycetes</taxon>
        <taxon>Pleosporomycetidae</taxon>
        <taxon>Pleosporales</taxon>
        <taxon>Lophiotremataceae</taxon>
        <taxon>Lophiotrema</taxon>
    </lineage>
</organism>
<evidence type="ECO:0008006" key="4">
    <source>
        <dbReference type="Google" id="ProtNLM"/>
    </source>
</evidence>
<proteinExistence type="predicted"/>
<accession>A0A6A5YP01</accession>
<name>A0A6A5YP01_9PLEO</name>
<sequence>MALACLVTIRLVLTLPYYGGSVSAATSAGWRMARLFHVRQKIFSISNGASRTECLDREVGREDRLHLVVTCGTSLDVRSHRSSRSSI</sequence>
<keyword evidence="3" id="KW-1185">Reference proteome</keyword>
<reference evidence="2" key="1">
    <citation type="journal article" date="2020" name="Stud. Mycol.">
        <title>101 Dothideomycetes genomes: a test case for predicting lifestyles and emergence of pathogens.</title>
        <authorList>
            <person name="Haridas S."/>
            <person name="Albert R."/>
            <person name="Binder M."/>
            <person name="Bloem J."/>
            <person name="Labutti K."/>
            <person name="Salamov A."/>
            <person name="Andreopoulos B."/>
            <person name="Baker S."/>
            <person name="Barry K."/>
            <person name="Bills G."/>
            <person name="Bluhm B."/>
            <person name="Cannon C."/>
            <person name="Castanera R."/>
            <person name="Culley D."/>
            <person name="Daum C."/>
            <person name="Ezra D."/>
            <person name="Gonzalez J."/>
            <person name="Henrissat B."/>
            <person name="Kuo A."/>
            <person name="Liang C."/>
            <person name="Lipzen A."/>
            <person name="Lutzoni F."/>
            <person name="Magnuson J."/>
            <person name="Mondo S."/>
            <person name="Nolan M."/>
            <person name="Ohm R."/>
            <person name="Pangilinan J."/>
            <person name="Park H.-J."/>
            <person name="Ramirez L."/>
            <person name="Alfaro M."/>
            <person name="Sun H."/>
            <person name="Tritt A."/>
            <person name="Yoshinaga Y."/>
            <person name="Zwiers L.-H."/>
            <person name="Turgeon B."/>
            <person name="Goodwin S."/>
            <person name="Spatafora J."/>
            <person name="Crous P."/>
            <person name="Grigoriev I."/>
        </authorList>
    </citation>
    <scope>NUCLEOTIDE SEQUENCE</scope>
    <source>
        <strain evidence="2">CBS 627.86</strain>
    </source>
</reference>
<dbReference type="Proteomes" id="UP000799770">
    <property type="component" value="Unassembled WGS sequence"/>
</dbReference>
<dbReference type="AlphaFoldDB" id="A0A6A5YP01"/>
<feature type="chain" id="PRO_5025382669" description="Secreted protein" evidence="1">
    <location>
        <begin position="25"/>
        <end position="87"/>
    </location>
</feature>
<keyword evidence="1" id="KW-0732">Signal</keyword>